<organism evidence="2 3">
    <name type="scientific">Caerostris extrusa</name>
    <name type="common">Bark spider</name>
    <name type="synonym">Caerostris bankana</name>
    <dbReference type="NCBI Taxonomy" id="172846"/>
    <lineage>
        <taxon>Eukaryota</taxon>
        <taxon>Metazoa</taxon>
        <taxon>Ecdysozoa</taxon>
        <taxon>Arthropoda</taxon>
        <taxon>Chelicerata</taxon>
        <taxon>Arachnida</taxon>
        <taxon>Araneae</taxon>
        <taxon>Araneomorphae</taxon>
        <taxon>Entelegynae</taxon>
        <taxon>Araneoidea</taxon>
        <taxon>Araneidae</taxon>
        <taxon>Caerostris</taxon>
    </lineage>
</organism>
<evidence type="ECO:0000313" key="3">
    <source>
        <dbReference type="Proteomes" id="UP001054945"/>
    </source>
</evidence>
<comment type="caution">
    <text evidence="2">The sequence shown here is derived from an EMBL/GenBank/DDBJ whole genome shotgun (WGS) entry which is preliminary data.</text>
</comment>
<proteinExistence type="predicted"/>
<gene>
    <name evidence="2" type="ORF">CEXT_288241</name>
</gene>
<protein>
    <submittedName>
        <fullName evidence="2">Uncharacterized protein</fullName>
    </submittedName>
</protein>
<reference evidence="2 3" key="1">
    <citation type="submission" date="2021-06" db="EMBL/GenBank/DDBJ databases">
        <title>Caerostris extrusa draft genome.</title>
        <authorList>
            <person name="Kono N."/>
            <person name="Arakawa K."/>
        </authorList>
    </citation>
    <scope>NUCLEOTIDE SEQUENCE [LARGE SCALE GENOMIC DNA]</scope>
</reference>
<dbReference type="EMBL" id="BPLR01002445">
    <property type="protein sequence ID" value="GIX73796.1"/>
    <property type="molecule type" value="Genomic_DNA"/>
</dbReference>
<evidence type="ECO:0000256" key="1">
    <source>
        <dbReference type="SAM" id="MobiDB-lite"/>
    </source>
</evidence>
<feature type="region of interest" description="Disordered" evidence="1">
    <location>
        <begin position="54"/>
        <end position="88"/>
    </location>
</feature>
<name>A0AAV4MQP5_CAEEX</name>
<keyword evidence="3" id="KW-1185">Reference proteome</keyword>
<dbReference type="AlphaFoldDB" id="A0AAV4MQP5"/>
<evidence type="ECO:0000313" key="2">
    <source>
        <dbReference type="EMBL" id="GIX73796.1"/>
    </source>
</evidence>
<dbReference type="Proteomes" id="UP001054945">
    <property type="component" value="Unassembled WGS sequence"/>
</dbReference>
<accession>A0AAV4MQP5</accession>
<sequence length="100" mass="11305">MIISSRHRLNSCSMSPATSRCVVSFRTQSRPFFGEGFPIVPRPSPSCHHNARLPRLHDPVSPRFSPTNPDFCHTPGRRESTPSSSLSKKARLQFRFTTHT</sequence>